<dbReference type="STRING" id="446471.Xcel_0789"/>
<dbReference type="SUPFAM" id="SSF69572">
    <property type="entry name" value="Activating enzymes of the ubiquitin-like proteins"/>
    <property type="match status" value="1"/>
</dbReference>
<accession>D1BXL7</accession>
<gene>
    <name evidence="3" type="ordered locus">Xcel_0789</name>
</gene>
<dbReference type="KEGG" id="xce:Xcel_0789"/>
<reference evidence="4" key="1">
    <citation type="submission" date="2009-11" db="EMBL/GenBank/DDBJ databases">
        <title>The complete chromosome of Xylanimonas cellulosilytica DSM 15894.</title>
        <authorList>
            <consortium name="US DOE Joint Genome Institute (JGI-PGF)"/>
            <person name="Lucas S."/>
            <person name="Copeland A."/>
            <person name="Lapidus A."/>
            <person name="Glavina del Rio T."/>
            <person name="Dalin E."/>
            <person name="Tice H."/>
            <person name="Bruce D."/>
            <person name="Goodwin L."/>
            <person name="Pitluck S."/>
            <person name="Kyrpides N."/>
            <person name="Mavromatis K."/>
            <person name="Ivanova N."/>
            <person name="Mikhailova N."/>
            <person name="Foster B."/>
            <person name="Clum A."/>
            <person name="Brettin T."/>
            <person name="Detter J.C."/>
            <person name="Han C."/>
            <person name="Larimer F."/>
            <person name="Land M."/>
            <person name="Hauser L."/>
            <person name="Markowitz V."/>
            <person name="Cheng J.F."/>
            <person name="Hugenholtz P."/>
            <person name="Woyke T."/>
            <person name="Wu D."/>
            <person name="Gehrich-Schroeter G."/>
            <person name="Schneider S."/>
            <person name="Pukall S.R."/>
            <person name="Klenk H.P."/>
            <person name="Eisen J.A."/>
        </authorList>
    </citation>
    <scope>NUCLEOTIDE SEQUENCE [LARGE SCALE GENOMIC DNA]</scope>
    <source>
        <strain evidence="4">DSM 15894 / CECT 5975 / LMG 20990 / XIL07</strain>
    </source>
</reference>
<dbReference type="eggNOG" id="COG0476">
    <property type="taxonomic scope" value="Bacteria"/>
</dbReference>
<feature type="region of interest" description="Disordered" evidence="1">
    <location>
        <begin position="346"/>
        <end position="391"/>
    </location>
</feature>
<dbReference type="Gene3D" id="3.40.50.720">
    <property type="entry name" value="NAD(P)-binding Rossmann-like Domain"/>
    <property type="match status" value="1"/>
</dbReference>
<dbReference type="EMBL" id="CP001821">
    <property type="protein sequence ID" value="ACZ29827.1"/>
    <property type="molecule type" value="Genomic_DNA"/>
</dbReference>
<dbReference type="GO" id="GO:0008641">
    <property type="term" value="F:ubiquitin-like modifier activating enzyme activity"/>
    <property type="evidence" value="ECO:0007669"/>
    <property type="project" value="InterPro"/>
</dbReference>
<feature type="domain" description="THIF-type NAD/FAD binding fold" evidence="2">
    <location>
        <begin position="138"/>
        <end position="201"/>
    </location>
</feature>
<dbReference type="InterPro" id="IPR000594">
    <property type="entry name" value="ThiF_NAD_FAD-bd"/>
</dbReference>
<name>D1BXL7_XYLCX</name>
<dbReference type="HOGENOM" id="CLU_042635_0_0_11"/>
<dbReference type="Proteomes" id="UP000002255">
    <property type="component" value="Chromosome"/>
</dbReference>
<organism evidence="3 4">
    <name type="scientific">Xylanimonas cellulosilytica (strain DSM 15894 / JCM 12276 / CECT 5975 / KCTC 9989 / LMG 20990 / NBRC 107835 / XIL07)</name>
    <dbReference type="NCBI Taxonomy" id="446471"/>
    <lineage>
        <taxon>Bacteria</taxon>
        <taxon>Bacillati</taxon>
        <taxon>Actinomycetota</taxon>
        <taxon>Actinomycetes</taxon>
        <taxon>Micrococcales</taxon>
        <taxon>Promicromonosporaceae</taxon>
        <taxon>Xylanimonas</taxon>
    </lineage>
</organism>
<protein>
    <submittedName>
        <fullName evidence="3">UBA/THIF-type NAD/FAD binding protein</fullName>
    </submittedName>
</protein>
<keyword evidence="4" id="KW-1185">Reference proteome</keyword>
<reference evidence="3 4" key="2">
    <citation type="journal article" date="2010" name="Stand. Genomic Sci.">
        <title>Complete genome sequence of Xylanimonas cellulosilytica type strain (XIL07).</title>
        <authorList>
            <person name="Foster B."/>
            <person name="Pukall R."/>
            <person name="Abt B."/>
            <person name="Nolan M."/>
            <person name="Glavina Del Rio T."/>
            <person name="Chen F."/>
            <person name="Lucas S."/>
            <person name="Tice H."/>
            <person name="Pitluck S."/>
            <person name="Cheng J.-F."/>
            <person name="Chertkov O."/>
            <person name="Brettin T."/>
            <person name="Han C."/>
            <person name="Detter J.C."/>
            <person name="Bruce D."/>
            <person name="Goodwin L."/>
            <person name="Ivanova N."/>
            <person name="Mavromatis K."/>
            <person name="Pati A."/>
            <person name="Mikhailova N."/>
            <person name="Chen A."/>
            <person name="Palaniappan K."/>
            <person name="Land M."/>
            <person name="Hauser L."/>
            <person name="Chang Y.-J."/>
            <person name="Jeffries C.D."/>
            <person name="Chain P."/>
            <person name="Rohde M."/>
            <person name="Goeker M."/>
            <person name="Bristow J."/>
            <person name="Eisen J.A."/>
            <person name="Markowitz V."/>
            <person name="Hugenholtz P."/>
            <person name="Kyrpides N.C."/>
            <person name="Klenk H.-P."/>
            <person name="Lapidus A."/>
        </authorList>
    </citation>
    <scope>NUCLEOTIDE SEQUENCE [LARGE SCALE GENOMIC DNA]</scope>
    <source>
        <strain evidence="4">DSM 15894 / CECT 5975 / LMG 20990 / XIL07</strain>
    </source>
</reference>
<dbReference type="Pfam" id="PF00899">
    <property type="entry name" value="ThiF"/>
    <property type="match status" value="1"/>
</dbReference>
<evidence type="ECO:0000313" key="4">
    <source>
        <dbReference type="Proteomes" id="UP000002255"/>
    </source>
</evidence>
<evidence type="ECO:0000256" key="1">
    <source>
        <dbReference type="SAM" id="MobiDB-lite"/>
    </source>
</evidence>
<dbReference type="InterPro" id="IPR035985">
    <property type="entry name" value="Ubiquitin-activating_enz"/>
</dbReference>
<sequence length="391" mass="39947">MITDPNTDRLRMRAGMPVLDRGRGEVQLGTDPRWALRLAGLDQAEVAWLRELATRRHTSPAAAAARHGIGVARRDEIVALLRAGGFLHPHHPAARTATVVAASDGAADATALGALRPDGEGRATLARRARRTVAVDRLGRLGAAIALHLATAGVGTLVLPDAGPVQTTDLGLGAFTPADVGRPRRDVLAEMLARLVPGTRTRPDGRADVVVLVEAHAPAAVRYARLMGEGVAHLPVTVREADVVVGPFVLPGRTACARCADLVRADADPAWPALAAQLRAATEPTQETTLAAAGAAVAGAQVLAHLDGVRPMVAGALAELALPQALPQVSELAPHPRCGCVALGRAGGDGRPGVGRPGADQPGADRPGADRPGADRSGGGWPSRGPASGAA</sequence>
<dbReference type="RefSeq" id="WP_012877569.1">
    <property type="nucleotide sequence ID" value="NC_013530.1"/>
</dbReference>
<proteinExistence type="predicted"/>
<evidence type="ECO:0000313" key="3">
    <source>
        <dbReference type="EMBL" id="ACZ29827.1"/>
    </source>
</evidence>
<feature type="compositionally biased region" description="Gly residues" evidence="1">
    <location>
        <begin position="346"/>
        <end position="356"/>
    </location>
</feature>
<evidence type="ECO:0000259" key="2">
    <source>
        <dbReference type="Pfam" id="PF00899"/>
    </source>
</evidence>
<dbReference type="AlphaFoldDB" id="D1BXL7"/>